<evidence type="ECO:0000313" key="2">
    <source>
        <dbReference type="Proteomes" id="UP000034749"/>
    </source>
</evidence>
<evidence type="ECO:0000313" key="1">
    <source>
        <dbReference type="EMBL" id="KKR79410.1"/>
    </source>
</evidence>
<dbReference type="Proteomes" id="UP000034749">
    <property type="component" value="Unassembled WGS sequence"/>
</dbReference>
<dbReference type="AlphaFoldDB" id="A0A0G0W593"/>
<organism evidence="1 2">
    <name type="scientific">Candidatus Nomurabacteria bacterium GW2011_GWA2_40_9</name>
    <dbReference type="NCBI Taxonomy" id="1618734"/>
    <lineage>
        <taxon>Bacteria</taxon>
        <taxon>Candidatus Nomuraibacteriota</taxon>
    </lineage>
</organism>
<dbReference type="InterPro" id="IPR024524">
    <property type="entry name" value="DUF3800"/>
</dbReference>
<evidence type="ECO:0008006" key="3">
    <source>
        <dbReference type="Google" id="ProtNLM"/>
    </source>
</evidence>
<proteinExistence type="predicted"/>
<reference evidence="1 2" key="1">
    <citation type="journal article" date="2015" name="Nature">
        <title>rRNA introns, odd ribosomes, and small enigmatic genomes across a large radiation of phyla.</title>
        <authorList>
            <person name="Brown C.T."/>
            <person name="Hug L.A."/>
            <person name="Thomas B.C."/>
            <person name="Sharon I."/>
            <person name="Castelle C.J."/>
            <person name="Singh A."/>
            <person name="Wilkins M.J."/>
            <person name="Williams K.H."/>
            <person name="Banfield J.F."/>
        </authorList>
    </citation>
    <scope>NUCLEOTIDE SEQUENCE [LARGE SCALE GENOMIC DNA]</scope>
</reference>
<protein>
    <recommendedName>
        <fullName evidence="3">DUF3800 domain-containing protein</fullName>
    </recommendedName>
</protein>
<accession>A0A0G0W593</accession>
<dbReference type="EMBL" id="LBZW01000009">
    <property type="protein sequence ID" value="KKR79410.1"/>
    <property type="molecule type" value="Genomic_DNA"/>
</dbReference>
<dbReference type="Pfam" id="PF12686">
    <property type="entry name" value="DUF3800"/>
    <property type="match status" value="1"/>
</dbReference>
<name>A0A0G0W593_9BACT</name>
<gene>
    <name evidence="1" type="ORF">UU24_C0009G0009</name>
</gene>
<sequence>MHVFIDDSGDAGFKLDKGSSEFFIISLIIFNDNLEVEKTAVAIKELRRELKFSDQAEFKFFKSRKDVKVQFLQTVSKFNFRIRSLVVEKKLIKSDHLKNNKNSFYSYAIKTALQYSNDSILNAKIRIDGSGDRVFRKNFRSYLRKQLNTEEKCVIENCKLVDSKKDVLIQLADMVAGSVRRSYDSTVTDSKTYKKIISKHIDNEWLFK</sequence>
<comment type="caution">
    <text evidence="1">The sequence shown here is derived from an EMBL/GenBank/DDBJ whole genome shotgun (WGS) entry which is preliminary data.</text>
</comment>